<dbReference type="RefSeq" id="WP_123228199.1">
    <property type="nucleotide sequence ID" value="NZ_RJSE01000007.1"/>
</dbReference>
<accession>A0A3N0CHH5</accession>
<evidence type="ECO:0000313" key="1">
    <source>
        <dbReference type="EMBL" id="RNL62907.1"/>
    </source>
</evidence>
<keyword evidence="1" id="KW-0413">Isomerase</keyword>
<dbReference type="GO" id="GO:0006635">
    <property type="term" value="P:fatty acid beta-oxidation"/>
    <property type="evidence" value="ECO:0007669"/>
    <property type="project" value="TreeGrafter"/>
</dbReference>
<dbReference type="CDD" id="cd06558">
    <property type="entry name" value="crotonase-like"/>
    <property type="match status" value="1"/>
</dbReference>
<dbReference type="AlphaFoldDB" id="A0A3N0CHH5"/>
<keyword evidence="2" id="KW-1185">Reference proteome</keyword>
<dbReference type="Pfam" id="PF00378">
    <property type="entry name" value="ECH_1"/>
    <property type="match status" value="1"/>
</dbReference>
<evidence type="ECO:0000313" key="2">
    <source>
        <dbReference type="Proteomes" id="UP000267128"/>
    </source>
</evidence>
<dbReference type="OrthoDB" id="9807606at2"/>
<gene>
    <name evidence="1" type="ORF">EFK50_14355</name>
</gene>
<protein>
    <submittedName>
        <fullName evidence="1">Enoyl-CoA hydratase/isomerase family protein</fullName>
    </submittedName>
</protein>
<dbReference type="GO" id="GO:0016853">
    <property type="term" value="F:isomerase activity"/>
    <property type="evidence" value="ECO:0007669"/>
    <property type="project" value="UniProtKB-KW"/>
</dbReference>
<dbReference type="InterPro" id="IPR001753">
    <property type="entry name" value="Enoyl-CoA_hydra/iso"/>
</dbReference>
<dbReference type="PANTHER" id="PTHR11941">
    <property type="entry name" value="ENOYL-COA HYDRATASE-RELATED"/>
    <property type="match status" value="1"/>
</dbReference>
<proteinExistence type="predicted"/>
<dbReference type="SUPFAM" id="SSF52096">
    <property type="entry name" value="ClpP/crotonase"/>
    <property type="match status" value="1"/>
</dbReference>
<dbReference type="InterPro" id="IPR029045">
    <property type="entry name" value="ClpP/crotonase-like_dom_sf"/>
</dbReference>
<name>A0A3N0CHH5_9ACTN</name>
<dbReference type="Proteomes" id="UP000267128">
    <property type="component" value="Unassembled WGS sequence"/>
</dbReference>
<sequence length="277" mass="31045">MRVADIDDWELLSVTQEEHVVHVVLDNPSTRNAWSHRLNTEMDRLLEVATDDDSVRVVSVSANGPVFTSGADLKAVAAEYVTTGSFTPEARKRLPGLPRAWYFPKPLIAGVHGFVGPEGLHFLTYCDFVLAEEGTRFSYEHSRIGTGWPNGEPLAFHFPIRVFKKLLMMGGWFDAETAHSLHFVQRVLPTGKLRAELDRWACDLAQVPPEGMRAAKVGIHRQYEAMGVVDIEMTKERGSNGELTPEDALFFRTVHDKGIREALKTRDASFDTELGRI</sequence>
<reference evidence="1 2" key="1">
    <citation type="submission" date="2018-11" db="EMBL/GenBank/DDBJ databases">
        <authorList>
            <person name="Li F."/>
        </authorList>
    </citation>
    <scope>NUCLEOTIDE SEQUENCE [LARGE SCALE GENOMIC DNA]</scope>
    <source>
        <strain evidence="1 2">Gsoil 097</strain>
    </source>
</reference>
<dbReference type="EMBL" id="RJSE01000007">
    <property type="protein sequence ID" value="RNL62907.1"/>
    <property type="molecule type" value="Genomic_DNA"/>
</dbReference>
<comment type="caution">
    <text evidence="1">The sequence shown here is derived from an EMBL/GenBank/DDBJ whole genome shotgun (WGS) entry which is preliminary data.</text>
</comment>
<dbReference type="PANTHER" id="PTHR11941:SF124">
    <property type="entry name" value="ENOYL-COA HYDRATASE ECHA13-RELATED"/>
    <property type="match status" value="1"/>
</dbReference>
<dbReference type="Gene3D" id="3.90.226.10">
    <property type="entry name" value="2-enoyl-CoA Hydratase, Chain A, domain 1"/>
    <property type="match status" value="1"/>
</dbReference>
<organism evidence="1 2">
    <name type="scientific">Nocardioides marmoriginsengisoli</name>
    <dbReference type="NCBI Taxonomy" id="661483"/>
    <lineage>
        <taxon>Bacteria</taxon>
        <taxon>Bacillati</taxon>
        <taxon>Actinomycetota</taxon>
        <taxon>Actinomycetes</taxon>
        <taxon>Propionibacteriales</taxon>
        <taxon>Nocardioidaceae</taxon>
        <taxon>Nocardioides</taxon>
    </lineage>
</organism>